<gene>
    <name evidence="1" type="ORF">IW245_002247</name>
</gene>
<dbReference type="Proteomes" id="UP000622552">
    <property type="component" value="Unassembled WGS sequence"/>
</dbReference>
<name>A0A8J7G970_9ACTN</name>
<evidence type="ECO:0000313" key="1">
    <source>
        <dbReference type="EMBL" id="MBG6136053.1"/>
    </source>
</evidence>
<protein>
    <submittedName>
        <fullName evidence="1">Uncharacterized protein</fullName>
    </submittedName>
</protein>
<keyword evidence="2" id="KW-1185">Reference proteome</keyword>
<dbReference type="EMBL" id="JADOUF010000001">
    <property type="protein sequence ID" value="MBG6136053.1"/>
    <property type="molecule type" value="Genomic_DNA"/>
</dbReference>
<proteinExistence type="predicted"/>
<comment type="caution">
    <text evidence="1">The sequence shown here is derived from an EMBL/GenBank/DDBJ whole genome shotgun (WGS) entry which is preliminary data.</text>
</comment>
<sequence length="45" mass="5271">MILYPWGMKPWAVRMRVRVQIGPELRQLREAVGVSGRDVAAYLDW</sequence>
<organism evidence="1 2">
    <name type="scientific">Longispora fulva</name>
    <dbReference type="NCBI Taxonomy" id="619741"/>
    <lineage>
        <taxon>Bacteria</taxon>
        <taxon>Bacillati</taxon>
        <taxon>Actinomycetota</taxon>
        <taxon>Actinomycetes</taxon>
        <taxon>Micromonosporales</taxon>
        <taxon>Micromonosporaceae</taxon>
        <taxon>Longispora</taxon>
    </lineage>
</organism>
<accession>A0A8J7G970</accession>
<dbReference type="AlphaFoldDB" id="A0A8J7G970"/>
<evidence type="ECO:0000313" key="2">
    <source>
        <dbReference type="Proteomes" id="UP000622552"/>
    </source>
</evidence>
<dbReference type="RefSeq" id="WP_197003092.1">
    <property type="nucleotide sequence ID" value="NZ_BONS01000001.1"/>
</dbReference>
<reference evidence="1" key="1">
    <citation type="submission" date="2020-11" db="EMBL/GenBank/DDBJ databases">
        <title>Sequencing the genomes of 1000 actinobacteria strains.</title>
        <authorList>
            <person name="Klenk H.-P."/>
        </authorList>
    </citation>
    <scope>NUCLEOTIDE SEQUENCE</scope>
    <source>
        <strain evidence="1">DSM 45356</strain>
    </source>
</reference>